<organism evidence="2">
    <name type="scientific">Oppiella nova</name>
    <dbReference type="NCBI Taxonomy" id="334625"/>
    <lineage>
        <taxon>Eukaryota</taxon>
        <taxon>Metazoa</taxon>
        <taxon>Ecdysozoa</taxon>
        <taxon>Arthropoda</taxon>
        <taxon>Chelicerata</taxon>
        <taxon>Arachnida</taxon>
        <taxon>Acari</taxon>
        <taxon>Acariformes</taxon>
        <taxon>Sarcoptiformes</taxon>
        <taxon>Oribatida</taxon>
        <taxon>Brachypylina</taxon>
        <taxon>Oppioidea</taxon>
        <taxon>Oppiidae</taxon>
        <taxon>Oppiella</taxon>
    </lineage>
</organism>
<proteinExistence type="predicted"/>
<feature type="chain" id="PRO_5036211403" evidence="1">
    <location>
        <begin position="24"/>
        <end position="128"/>
    </location>
</feature>
<feature type="signal peptide" evidence="1">
    <location>
        <begin position="1"/>
        <end position="23"/>
    </location>
</feature>
<evidence type="ECO:0000256" key="1">
    <source>
        <dbReference type="SAM" id="SignalP"/>
    </source>
</evidence>
<accession>A0A7R9M7C4</accession>
<dbReference type="EMBL" id="CAJPVJ010008560">
    <property type="protein sequence ID" value="CAG2172009.1"/>
    <property type="molecule type" value="Genomic_DNA"/>
</dbReference>
<reference evidence="2" key="1">
    <citation type="submission" date="2020-11" db="EMBL/GenBank/DDBJ databases">
        <authorList>
            <person name="Tran Van P."/>
        </authorList>
    </citation>
    <scope>NUCLEOTIDE SEQUENCE</scope>
</reference>
<evidence type="ECO:0000313" key="3">
    <source>
        <dbReference type="Proteomes" id="UP000728032"/>
    </source>
</evidence>
<dbReference type="Proteomes" id="UP000728032">
    <property type="component" value="Unassembled WGS sequence"/>
</dbReference>
<keyword evidence="3" id="KW-1185">Reference proteome</keyword>
<dbReference type="EMBL" id="OC923385">
    <property type="protein sequence ID" value="CAD7654822.1"/>
    <property type="molecule type" value="Genomic_DNA"/>
</dbReference>
<gene>
    <name evidence="2" type="ORF">ONB1V03_LOCUS11467</name>
</gene>
<evidence type="ECO:0000313" key="2">
    <source>
        <dbReference type="EMBL" id="CAD7654822.1"/>
    </source>
</evidence>
<name>A0A7R9M7C4_9ACAR</name>
<keyword evidence="1" id="KW-0732">Signal</keyword>
<dbReference type="OrthoDB" id="10352971at2759"/>
<protein>
    <submittedName>
        <fullName evidence="2">Uncharacterized protein</fullName>
    </submittedName>
</protein>
<sequence>MFSKSLAFYLCLTIGVTIHVSLQDTPDMPPIVAACFDKIYPLTMQCVTQAYMDWNMTYNWEAPVYYDPKGQQACCSGWQAFDCYESGPVKKCNSSEQIAVKKFIADTVDYECKHDCIHYTYHSKQCDK</sequence>
<dbReference type="AlphaFoldDB" id="A0A7R9M7C4"/>